<accession>A0A1M5GCX8</accession>
<gene>
    <name evidence="5" type="ORF">SAMN02745206_03111</name>
</gene>
<dbReference type="PANTHER" id="PTHR33397">
    <property type="entry name" value="UPF0331 PROTEIN YUTE"/>
    <property type="match status" value="1"/>
</dbReference>
<dbReference type="GO" id="GO:0016787">
    <property type="term" value="F:hydrolase activity"/>
    <property type="evidence" value="ECO:0007669"/>
    <property type="project" value="UniProtKB-KW"/>
</dbReference>
<dbReference type="NCBIfam" id="NF047751">
    <property type="entry name" value="HepT_toxin"/>
    <property type="match status" value="1"/>
</dbReference>
<name>A0A1M5GCX8_9BACT</name>
<evidence type="ECO:0000256" key="1">
    <source>
        <dbReference type="ARBA" id="ARBA00022649"/>
    </source>
</evidence>
<evidence type="ECO:0000256" key="4">
    <source>
        <dbReference type="ARBA" id="ARBA00024207"/>
    </source>
</evidence>
<dbReference type="InterPro" id="IPR008201">
    <property type="entry name" value="HepT-like"/>
</dbReference>
<evidence type="ECO:0000313" key="5">
    <source>
        <dbReference type="EMBL" id="SHG01660.1"/>
    </source>
</evidence>
<keyword evidence="1" id="KW-1277">Toxin-antitoxin system</keyword>
<protein>
    <submittedName>
        <fullName evidence="5">Uncharacterized conserved protein YutE, UPF0331/DUF86 family</fullName>
    </submittedName>
</protein>
<dbReference type="PANTHER" id="PTHR33397:SF5">
    <property type="entry name" value="RNASE YUTE-RELATED"/>
    <property type="match status" value="1"/>
</dbReference>
<keyword evidence="2" id="KW-0540">Nuclease</keyword>
<dbReference type="InterPro" id="IPR052379">
    <property type="entry name" value="Type_VII_TA_RNase"/>
</dbReference>
<dbReference type="STRING" id="1121391.SAMN02745206_03111"/>
<keyword evidence="3" id="KW-0378">Hydrolase</keyword>
<dbReference type="OrthoDB" id="5368533at2"/>
<organism evidence="5 6">
    <name type="scientific">Desulfacinum infernum DSM 9756</name>
    <dbReference type="NCBI Taxonomy" id="1121391"/>
    <lineage>
        <taxon>Bacteria</taxon>
        <taxon>Pseudomonadati</taxon>
        <taxon>Thermodesulfobacteriota</taxon>
        <taxon>Syntrophobacteria</taxon>
        <taxon>Syntrophobacterales</taxon>
        <taxon>Syntrophobacteraceae</taxon>
        <taxon>Desulfacinum</taxon>
    </lineage>
</organism>
<evidence type="ECO:0000256" key="3">
    <source>
        <dbReference type="ARBA" id="ARBA00022801"/>
    </source>
</evidence>
<sequence length="146" mass="17111">MSEKRISRDRIRENLATILREKTDMEDLLGRFSDQELLQDRHRLKSLKLSVILINEAMGSILQHLLAKAFGDVVEGYQQAIEKAHSRRIISGDLAGRLKPFVGFRNMLVHQYWRISDALFLKNLRDNLSDFDDFGREIRRWVEENG</sequence>
<evidence type="ECO:0000313" key="6">
    <source>
        <dbReference type="Proteomes" id="UP000184076"/>
    </source>
</evidence>
<dbReference type="Proteomes" id="UP000184076">
    <property type="component" value="Unassembled WGS sequence"/>
</dbReference>
<dbReference type="GO" id="GO:0004540">
    <property type="term" value="F:RNA nuclease activity"/>
    <property type="evidence" value="ECO:0007669"/>
    <property type="project" value="InterPro"/>
</dbReference>
<dbReference type="InterPro" id="IPR037038">
    <property type="entry name" value="HepT-like_sf"/>
</dbReference>
<reference evidence="6" key="1">
    <citation type="submission" date="2016-11" db="EMBL/GenBank/DDBJ databases">
        <authorList>
            <person name="Varghese N."/>
            <person name="Submissions S."/>
        </authorList>
    </citation>
    <scope>NUCLEOTIDE SEQUENCE [LARGE SCALE GENOMIC DNA]</scope>
    <source>
        <strain evidence="6">DSM 9756</strain>
    </source>
</reference>
<dbReference type="RefSeq" id="WP_073041081.1">
    <property type="nucleotide sequence ID" value="NZ_FQVB01000036.1"/>
</dbReference>
<dbReference type="Gene3D" id="1.20.120.580">
    <property type="entry name" value="bsu32300-like"/>
    <property type="match status" value="1"/>
</dbReference>
<dbReference type="Pfam" id="PF01934">
    <property type="entry name" value="HepT-like"/>
    <property type="match status" value="1"/>
</dbReference>
<keyword evidence="6" id="KW-1185">Reference proteome</keyword>
<dbReference type="GO" id="GO:0110001">
    <property type="term" value="C:toxin-antitoxin complex"/>
    <property type="evidence" value="ECO:0007669"/>
    <property type="project" value="InterPro"/>
</dbReference>
<proteinExistence type="inferred from homology"/>
<evidence type="ECO:0000256" key="2">
    <source>
        <dbReference type="ARBA" id="ARBA00022722"/>
    </source>
</evidence>
<comment type="similarity">
    <text evidence="4">Belongs to the HepT RNase toxin family.</text>
</comment>
<dbReference type="AlphaFoldDB" id="A0A1M5GCX8"/>
<dbReference type="EMBL" id="FQVB01000036">
    <property type="protein sequence ID" value="SHG01660.1"/>
    <property type="molecule type" value="Genomic_DNA"/>
</dbReference>